<proteinExistence type="predicted"/>
<dbReference type="WBParaSite" id="ACRNAN_scaffold25176.g30690.t1">
    <property type="protein sequence ID" value="ACRNAN_scaffold25176.g30690.t1"/>
    <property type="gene ID" value="ACRNAN_scaffold25176.g30690"/>
</dbReference>
<dbReference type="Proteomes" id="UP000887540">
    <property type="component" value="Unplaced"/>
</dbReference>
<feature type="region of interest" description="Disordered" evidence="1">
    <location>
        <begin position="1"/>
        <end position="104"/>
    </location>
</feature>
<keyword evidence="2" id="KW-1185">Reference proteome</keyword>
<evidence type="ECO:0000256" key="1">
    <source>
        <dbReference type="SAM" id="MobiDB-lite"/>
    </source>
</evidence>
<evidence type="ECO:0000313" key="2">
    <source>
        <dbReference type="Proteomes" id="UP000887540"/>
    </source>
</evidence>
<organism evidence="2 3">
    <name type="scientific">Acrobeloides nanus</name>
    <dbReference type="NCBI Taxonomy" id="290746"/>
    <lineage>
        <taxon>Eukaryota</taxon>
        <taxon>Metazoa</taxon>
        <taxon>Ecdysozoa</taxon>
        <taxon>Nematoda</taxon>
        <taxon>Chromadorea</taxon>
        <taxon>Rhabditida</taxon>
        <taxon>Tylenchina</taxon>
        <taxon>Cephalobomorpha</taxon>
        <taxon>Cephaloboidea</taxon>
        <taxon>Cephalobidae</taxon>
        <taxon>Acrobeloides</taxon>
    </lineage>
</organism>
<feature type="compositionally biased region" description="Basic and acidic residues" evidence="1">
    <location>
        <begin position="91"/>
        <end position="104"/>
    </location>
</feature>
<reference evidence="3" key="1">
    <citation type="submission" date="2022-11" db="UniProtKB">
        <authorList>
            <consortium name="WormBaseParasite"/>
        </authorList>
    </citation>
    <scope>IDENTIFICATION</scope>
</reference>
<protein>
    <submittedName>
        <fullName evidence="3">Uncharacterized protein</fullName>
    </submittedName>
</protein>
<accession>A0A914DG78</accession>
<name>A0A914DG78_9BILA</name>
<feature type="compositionally biased region" description="Basic and acidic residues" evidence="1">
    <location>
        <begin position="1"/>
        <end position="12"/>
    </location>
</feature>
<sequence length="104" mass="11745">MKTETVKIEKPKIVTAAALPKKETTPDENESLNNETKKPEAKKPELEDKSAIRKSELNMNEEERKKAEQKQQELAKQKARSSGTVSAMKSRFAEPELPKLEPVV</sequence>
<feature type="compositionally biased region" description="Basic and acidic residues" evidence="1">
    <location>
        <begin position="35"/>
        <end position="76"/>
    </location>
</feature>
<evidence type="ECO:0000313" key="3">
    <source>
        <dbReference type="WBParaSite" id="ACRNAN_scaffold25176.g30690.t1"/>
    </source>
</evidence>
<dbReference type="AlphaFoldDB" id="A0A914DG78"/>